<protein>
    <submittedName>
        <fullName evidence="2">Uncharacterized protein</fullName>
    </submittedName>
</protein>
<keyword evidence="1" id="KW-0472">Membrane</keyword>
<organism evidence="2 3">
    <name type="scientific">Methylophaga nitratireducenticrescens</name>
    <dbReference type="NCBI Taxonomy" id="754476"/>
    <lineage>
        <taxon>Bacteria</taxon>
        <taxon>Pseudomonadati</taxon>
        <taxon>Pseudomonadota</taxon>
        <taxon>Gammaproteobacteria</taxon>
        <taxon>Thiotrichales</taxon>
        <taxon>Piscirickettsiaceae</taxon>
        <taxon>Methylophaga</taxon>
    </lineage>
</organism>
<dbReference type="EMBL" id="CP003390">
    <property type="protein sequence ID" value="AFI84173.1"/>
    <property type="molecule type" value="Genomic_DNA"/>
</dbReference>
<reference evidence="2 3" key="2">
    <citation type="journal article" date="2013" name="Int. J. Syst. Evol. Microbiol.">
        <title>Methylophaga nitratireducenticrescens sp. nov. and Methylophaga frappieri sp. nov., isolated from the biofilm of the methanol-fed denitrification system treating the seawater at the Montreal Biodome.</title>
        <authorList>
            <person name="Villeneuve C."/>
            <person name="Martineau C."/>
            <person name="Mauffrey F."/>
            <person name="Villemur R."/>
        </authorList>
    </citation>
    <scope>NUCLEOTIDE SEQUENCE [LARGE SCALE GENOMIC DNA]</scope>
    <source>
        <strain evidence="2 3">JAM1</strain>
    </source>
</reference>
<proteinExistence type="predicted"/>
<dbReference type="AlphaFoldDB" id="I1XIF4"/>
<sequence length="39" mass="4104">MGLDAVVIAAIVSVVLTIVVIGVIAYKIVKNMEDSSEDK</sequence>
<dbReference type="STRING" id="754476.Q7A_1341"/>
<reference evidence="2 3" key="1">
    <citation type="journal article" date="2012" name="J. Bacteriol.">
        <title>Complete genome sequences of Methylophaga sp. strain JAM1 and Methylophaga sp. strain JAM7.</title>
        <authorList>
            <person name="Villeneuve C."/>
            <person name="Martineau C."/>
            <person name="Mauffrey F."/>
            <person name="Villemur R."/>
        </authorList>
    </citation>
    <scope>NUCLEOTIDE SEQUENCE [LARGE SCALE GENOMIC DNA]</scope>
    <source>
        <strain evidence="2 3">JAM1</strain>
    </source>
</reference>
<feature type="transmembrane region" description="Helical" evidence="1">
    <location>
        <begin position="6"/>
        <end position="29"/>
    </location>
</feature>
<dbReference type="PATRIC" id="fig|754476.3.peg.1323"/>
<evidence type="ECO:0000313" key="3">
    <source>
        <dbReference type="Proteomes" id="UP000009144"/>
    </source>
</evidence>
<accession>I1XIF4</accession>
<keyword evidence="3" id="KW-1185">Reference proteome</keyword>
<keyword evidence="1" id="KW-1133">Transmembrane helix</keyword>
<gene>
    <name evidence="2" type="ordered locus">Q7A_1341</name>
</gene>
<name>I1XIF4_METNJ</name>
<dbReference type="Proteomes" id="UP000009144">
    <property type="component" value="Chromosome"/>
</dbReference>
<evidence type="ECO:0000313" key="2">
    <source>
        <dbReference type="EMBL" id="AFI84173.1"/>
    </source>
</evidence>
<dbReference type="HOGENOM" id="CLU_219422_0_0_6"/>
<keyword evidence="1" id="KW-0812">Transmembrane</keyword>
<evidence type="ECO:0000256" key="1">
    <source>
        <dbReference type="SAM" id="Phobius"/>
    </source>
</evidence>